<dbReference type="RefSeq" id="WP_188998535.1">
    <property type="nucleotide sequence ID" value="NZ_BMHP01000007.1"/>
</dbReference>
<comment type="caution">
    <text evidence="1">The sequence shown here is derived from an EMBL/GenBank/DDBJ whole genome shotgun (WGS) entry which is preliminary data.</text>
</comment>
<organism evidence="1 2">
    <name type="scientific">Paenibacillus nasutitermitis</name>
    <dbReference type="NCBI Taxonomy" id="1652958"/>
    <lineage>
        <taxon>Bacteria</taxon>
        <taxon>Bacillati</taxon>
        <taxon>Bacillota</taxon>
        <taxon>Bacilli</taxon>
        <taxon>Bacillales</taxon>
        <taxon>Paenibacillaceae</taxon>
        <taxon>Paenibacillus</taxon>
    </lineage>
</organism>
<proteinExistence type="predicted"/>
<name>A0A916ZFV6_9BACL</name>
<protein>
    <recommendedName>
        <fullName evidence="3">DUF2634 domain-containing protein</fullName>
    </recommendedName>
</protein>
<reference evidence="1" key="2">
    <citation type="submission" date="2020-09" db="EMBL/GenBank/DDBJ databases">
        <authorList>
            <person name="Sun Q."/>
            <person name="Zhou Y."/>
        </authorList>
    </citation>
    <scope>NUCLEOTIDE SEQUENCE</scope>
    <source>
        <strain evidence="1">CGMCC 1.15178</strain>
    </source>
</reference>
<evidence type="ECO:0000313" key="1">
    <source>
        <dbReference type="EMBL" id="GGD95190.1"/>
    </source>
</evidence>
<dbReference type="Proteomes" id="UP000612456">
    <property type="component" value="Unassembled WGS sequence"/>
</dbReference>
<gene>
    <name evidence="1" type="ORF">GCM10010911_62370</name>
</gene>
<sequence>MIPLGGQINNEQLDEVIQPSNTYKLDLDRRRVSGKVDGQDAVKQAVFKILQTVRYRHEIYSFDYGHELESLIGTNPLFVEAQVRRMLDEALLQDERIRRITDLKVEVTGDAITAVFTVVTDTGAFEFTREVTAGV</sequence>
<dbReference type="Gene3D" id="3.10.450.40">
    <property type="match status" value="1"/>
</dbReference>
<dbReference type="SUPFAM" id="SSF160719">
    <property type="entry name" value="gpW/gp25-like"/>
    <property type="match status" value="1"/>
</dbReference>
<dbReference type="Pfam" id="PF10934">
    <property type="entry name" value="Sheath_initiator"/>
    <property type="match status" value="1"/>
</dbReference>
<evidence type="ECO:0008006" key="3">
    <source>
        <dbReference type="Google" id="ProtNLM"/>
    </source>
</evidence>
<dbReference type="AlphaFoldDB" id="A0A916ZFV6"/>
<evidence type="ECO:0000313" key="2">
    <source>
        <dbReference type="Proteomes" id="UP000612456"/>
    </source>
</evidence>
<reference evidence="1" key="1">
    <citation type="journal article" date="2014" name="Int. J. Syst. Evol. Microbiol.">
        <title>Complete genome sequence of Corynebacterium casei LMG S-19264T (=DSM 44701T), isolated from a smear-ripened cheese.</title>
        <authorList>
            <consortium name="US DOE Joint Genome Institute (JGI-PGF)"/>
            <person name="Walter F."/>
            <person name="Albersmeier A."/>
            <person name="Kalinowski J."/>
            <person name="Ruckert C."/>
        </authorList>
    </citation>
    <scope>NUCLEOTIDE SEQUENCE</scope>
    <source>
        <strain evidence="1">CGMCC 1.15178</strain>
    </source>
</reference>
<dbReference type="EMBL" id="BMHP01000007">
    <property type="protein sequence ID" value="GGD95190.1"/>
    <property type="molecule type" value="Genomic_DNA"/>
</dbReference>
<dbReference type="InterPro" id="IPR020288">
    <property type="entry name" value="Sheath_initiator"/>
</dbReference>
<accession>A0A916ZFV6</accession>
<keyword evidence="2" id="KW-1185">Reference proteome</keyword>